<proteinExistence type="predicted"/>
<sequence length="542" mass="61681">MQEVEKQVSLLAQTMSRIDSQIQGKLPSQTEPNPKENVSAITLRNGTVIEPSVQTQKEKKSNAGSQGDDAREENPATEPEPSPYVEPPPFPTRFLKKDKQAEEKDILDIFRKVELNIPLLEVIRKIPRYARFLKDLCTNKRKLMGHEKVNLGENVSAILTCRIPPKLKDQGMFMIPCKIGQVGIKRAMCDLGASINVMPLSVYKTLLADPLKETRITVQLVDRSTVYPEGVLENVLVQVNELIFPTDFYVIDMKGERTDNSPEILLGRPFLSTANVKIEVRSGLLTLECNGETVKFNVYKAMKYPEDIENINYVEMFDPLVHEFVETNFVDESCRDHDDSNDEFREFEPNYLVNSALSKELSVSNKTKLLPSVLQAPQIELKELPKHLKYAFLGDDETLPIIVSNKLSAEEEKKLIRVLRNYKEAIGWTVADIKGLNPSTCIHRIKVFEDAKPPREGQRRLNPPMMEVVKKEIQKLLDADLIYPISDSDWVSPIHVVPKKTDVTVVENSQGKLIPTRVQNGWRLEKLTIAVLTVFQDSFRYR</sequence>
<feature type="compositionally biased region" description="Polar residues" evidence="1">
    <location>
        <begin position="16"/>
        <end position="32"/>
    </location>
</feature>
<feature type="region of interest" description="Disordered" evidence="1">
    <location>
        <begin position="16"/>
        <end position="90"/>
    </location>
</feature>
<evidence type="ECO:0000313" key="2">
    <source>
        <dbReference type="EMBL" id="KAK9031527.1"/>
    </source>
</evidence>
<dbReference type="Proteomes" id="UP001396334">
    <property type="component" value="Unassembled WGS sequence"/>
</dbReference>
<dbReference type="InterPro" id="IPR043502">
    <property type="entry name" value="DNA/RNA_pol_sf"/>
</dbReference>
<dbReference type="SUPFAM" id="SSF56672">
    <property type="entry name" value="DNA/RNA polymerases"/>
    <property type="match status" value="1"/>
</dbReference>
<dbReference type="PANTHER" id="PTHR33067">
    <property type="entry name" value="RNA-DIRECTED DNA POLYMERASE-RELATED"/>
    <property type="match status" value="1"/>
</dbReference>
<feature type="compositionally biased region" description="Pro residues" evidence="1">
    <location>
        <begin position="78"/>
        <end position="90"/>
    </location>
</feature>
<dbReference type="CDD" id="cd00303">
    <property type="entry name" value="retropepsin_like"/>
    <property type="match status" value="1"/>
</dbReference>
<gene>
    <name evidence="2" type="ORF">V6N11_032901</name>
</gene>
<dbReference type="InterPro" id="IPR021109">
    <property type="entry name" value="Peptidase_aspartic_dom_sf"/>
</dbReference>
<dbReference type="Gene3D" id="3.10.10.10">
    <property type="entry name" value="HIV Type 1 Reverse Transcriptase, subunit A, domain 1"/>
    <property type="match status" value="1"/>
</dbReference>
<reference evidence="2 3" key="1">
    <citation type="journal article" date="2024" name="G3 (Bethesda)">
        <title>Genome assembly of Hibiscus sabdariffa L. provides insights into metabolisms of medicinal natural products.</title>
        <authorList>
            <person name="Kim T."/>
        </authorList>
    </citation>
    <scope>NUCLEOTIDE SEQUENCE [LARGE SCALE GENOMIC DNA]</scope>
    <source>
        <strain evidence="2">TK-2024</strain>
        <tissue evidence="2">Old leaves</tissue>
    </source>
</reference>
<protein>
    <submittedName>
        <fullName evidence="2">Uncharacterized protein</fullName>
    </submittedName>
</protein>
<evidence type="ECO:0000256" key="1">
    <source>
        <dbReference type="SAM" id="MobiDB-lite"/>
    </source>
</evidence>
<name>A0ABR2T208_9ROSI</name>
<dbReference type="Gene3D" id="2.40.70.10">
    <property type="entry name" value="Acid Proteases"/>
    <property type="match status" value="1"/>
</dbReference>
<dbReference type="EMBL" id="JBBPBN010000010">
    <property type="protein sequence ID" value="KAK9031527.1"/>
    <property type="molecule type" value="Genomic_DNA"/>
</dbReference>
<dbReference type="SUPFAM" id="SSF50630">
    <property type="entry name" value="Acid proteases"/>
    <property type="match status" value="1"/>
</dbReference>
<comment type="caution">
    <text evidence="2">The sequence shown here is derived from an EMBL/GenBank/DDBJ whole genome shotgun (WGS) entry which is preliminary data.</text>
</comment>
<evidence type="ECO:0000313" key="3">
    <source>
        <dbReference type="Proteomes" id="UP001396334"/>
    </source>
</evidence>
<accession>A0ABR2T208</accession>
<dbReference type="PANTHER" id="PTHR33067:SF15">
    <property type="entry name" value="RNA-DIRECTED DNA POLYMERASE"/>
    <property type="match status" value="1"/>
</dbReference>
<keyword evidence="3" id="KW-1185">Reference proteome</keyword>
<organism evidence="2 3">
    <name type="scientific">Hibiscus sabdariffa</name>
    <name type="common">roselle</name>
    <dbReference type="NCBI Taxonomy" id="183260"/>
    <lineage>
        <taxon>Eukaryota</taxon>
        <taxon>Viridiplantae</taxon>
        <taxon>Streptophyta</taxon>
        <taxon>Embryophyta</taxon>
        <taxon>Tracheophyta</taxon>
        <taxon>Spermatophyta</taxon>
        <taxon>Magnoliopsida</taxon>
        <taxon>eudicotyledons</taxon>
        <taxon>Gunneridae</taxon>
        <taxon>Pentapetalae</taxon>
        <taxon>rosids</taxon>
        <taxon>malvids</taxon>
        <taxon>Malvales</taxon>
        <taxon>Malvaceae</taxon>
        <taxon>Malvoideae</taxon>
        <taxon>Hibiscus</taxon>
    </lineage>
</organism>